<accession>A0ABY1P4W0</accession>
<evidence type="ECO:0000313" key="1">
    <source>
        <dbReference type="EMBL" id="SMP26563.1"/>
    </source>
</evidence>
<keyword evidence="2" id="KW-1185">Reference proteome</keyword>
<gene>
    <name evidence="1" type="ORF">SAMN06264346_10917</name>
</gene>
<dbReference type="Gene3D" id="1.20.1440.60">
    <property type="entry name" value="23S rRNA-intervening sequence"/>
    <property type="match status" value="1"/>
</dbReference>
<dbReference type="PANTHER" id="PTHR38471:SF2">
    <property type="entry name" value="FOUR HELIX BUNDLE PROTEIN"/>
    <property type="match status" value="1"/>
</dbReference>
<dbReference type="NCBIfam" id="TIGR02436">
    <property type="entry name" value="four helix bundle protein"/>
    <property type="match status" value="1"/>
</dbReference>
<evidence type="ECO:0000313" key="2">
    <source>
        <dbReference type="Proteomes" id="UP001157960"/>
    </source>
</evidence>
<reference evidence="1 2" key="1">
    <citation type="submission" date="2017-05" db="EMBL/GenBank/DDBJ databases">
        <authorList>
            <person name="Varghese N."/>
            <person name="Submissions S."/>
        </authorList>
    </citation>
    <scope>NUCLEOTIDE SEQUENCE [LARGE SCALE GENOMIC DNA]</scope>
    <source>
        <strain evidence="1 2">DSM 28214</strain>
    </source>
</reference>
<dbReference type="CDD" id="cd16377">
    <property type="entry name" value="23S_rRNA_IVP_like"/>
    <property type="match status" value="1"/>
</dbReference>
<proteinExistence type="predicted"/>
<dbReference type="SUPFAM" id="SSF158446">
    <property type="entry name" value="IVS-encoded protein-like"/>
    <property type="match status" value="1"/>
</dbReference>
<dbReference type="Proteomes" id="UP001157960">
    <property type="component" value="Unassembled WGS sequence"/>
</dbReference>
<dbReference type="EMBL" id="FXTZ01000009">
    <property type="protein sequence ID" value="SMP26563.1"/>
    <property type="molecule type" value="Genomic_DNA"/>
</dbReference>
<dbReference type="InterPro" id="IPR012657">
    <property type="entry name" value="23S_rRNA-intervening_sequence"/>
</dbReference>
<dbReference type="PANTHER" id="PTHR38471">
    <property type="entry name" value="FOUR HELIX BUNDLE PROTEIN"/>
    <property type="match status" value="1"/>
</dbReference>
<organism evidence="1 2">
    <name type="scientific">Chryseobacterium profundimaris</name>
    <dbReference type="NCBI Taxonomy" id="1387275"/>
    <lineage>
        <taxon>Bacteria</taxon>
        <taxon>Pseudomonadati</taxon>
        <taxon>Bacteroidota</taxon>
        <taxon>Flavobacteriia</taxon>
        <taxon>Flavobacteriales</taxon>
        <taxon>Weeksellaceae</taxon>
        <taxon>Chryseobacterium group</taxon>
        <taxon>Chryseobacterium</taxon>
    </lineage>
</organism>
<name>A0ABY1P4W0_9FLAO</name>
<comment type="caution">
    <text evidence="1">The sequence shown here is derived from an EMBL/GenBank/DDBJ whole genome shotgun (WGS) entry which is preliminary data.</text>
</comment>
<dbReference type="InterPro" id="IPR036583">
    <property type="entry name" value="23S_rRNA_IVS_sf"/>
</dbReference>
<sequence>MPVWQKAMDIAEKCFNLSENLSKKEDFALTSQLRRSAESISSNIAEGFGRRTSKDKSRFYDISRGSAFETKSHLIYGHRVKYFSEQESLEIQNLMGEVIHDLNKITNRLSAIKP</sequence>
<dbReference type="Pfam" id="PF05635">
    <property type="entry name" value="23S_rRNA_IVP"/>
    <property type="match status" value="1"/>
</dbReference>
<protein>
    <submittedName>
        <fullName evidence="1">Four helix bundle protein</fullName>
    </submittedName>
</protein>
<dbReference type="RefSeq" id="WP_283422667.1">
    <property type="nucleotide sequence ID" value="NZ_FXTZ01000009.1"/>
</dbReference>